<dbReference type="SUPFAM" id="SSF74653">
    <property type="entry name" value="TolA/TonB C-terminal domain"/>
    <property type="match status" value="1"/>
</dbReference>
<feature type="active site" description="Nucleophile" evidence="7">
    <location>
        <position position="169"/>
    </location>
</feature>
<evidence type="ECO:0000256" key="2">
    <source>
        <dbReference type="ARBA" id="ARBA00005992"/>
    </source>
</evidence>
<dbReference type="GO" id="GO:0055085">
    <property type="term" value="P:transmembrane transport"/>
    <property type="evidence" value="ECO:0007669"/>
    <property type="project" value="InterPro"/>
</dbReference>
<dbReference type="InterPro" id="IPR038063">
    <property type="entry name" value="Transpep_catalytic_dom"/>
</dbReference>
<comment type="pathway">
    <text evidence="1 7">Cell wall biogenesis; peptidoglycan biosynthesis.</text>
</comment>
<dbReference type="Proteomes" id="UP000515344">
    <property type="component" value="Chromosome"/>
</dbReference>
<dbReference type="AlphaFoldDB" id="A0A7G5XDW3"/>
<feature type="signal peptide" evidence="8">
    <location>
        <begin position="1"/>
        <end position="21"/>
    </location>
</feature>
<evidence type="ECO:0000256" key="3">
    <source>
        <dbReference type="ARBA" id="ARBA00022679"/>
    </source>
</evidence>
<dbReference type="SUPFAM" id="SSF141523">
    <property type="entry name" value="L,D-transpeptidase catalytic domain-like"/>
    <property type="match status" value="1"/>
</dbReference>
<dbReference type="GO" id="GO:0009252">
    <property type="term" value="P:peptidoglycan biosynthetic process"/>
    <property type="evidence" value="ECO:0007669"/>
    <property type="project" value="UniProtKB-UniPathway"/>
</dbReference>
<evidence type="ECO:0000256" key="1">
    <source>
        <dbReference type="ARBA" id="ARBA00004752"/>
    </source>
</evidence>
<dbReference type="PANTHER" id="PTHR36699:SF1">
    <property type="entry name" value="L,D-TRANSPEPTIDASE YAFK-RELATED"/>
    <property type="match status" value="1"/>
</dbReference>
<accession>A0A7G5XDW3</accession>
<feature type="active site" description="Proton donor/acceptor" evidence="7">
    <location>
        <position position="161"/>
    </location>
</feature>
<reference evidence="11" key="1">
    <citation type="submission" date="2020-08" db="EMBL/GenBank/DDBJ databases">
        <title>Lacibacter sp. S13-6-6 genome sequencing.</title>
        <authorList>
            <person name="Jin L."/>
        </authorList>
    </citation>
    <scope>NUCLEOTIDE SEQUENCE [LARGE SCALE GENOMIC DNA]</scope>
    <source>
        <strain evidence="11">S13-6-6</strain>
    </source>
</reference>
<dbReference type="Pfam" id="PF03734">
    <property type="entry name" value="YkuD"/>
    <property type="match status" value="1"/>
</dbReference>
<comment type="similarity">
    <text evidence="2">Belongs to the YkuD family.</text>
</comment>
<dbReference type="GO" id="GO:0008360">
    <property type="term" value="P:regulation of cell shape"/>
    <property type="evidence" value="ECO:0007669"/>
    <property type="project" value="UniProtKB-UniRule"/>
</dbReference>
<protein>
    <submittedName>
        <fullName evidence="10">Energy transducer TonB</fullName>
    </submittedName>
</protein>
<dbReference type="InterPro" id="IPR037682">
    <property type="entry name" value="TonB_C"/>
</dbReference>
<keyword evidence="11" id="KW-1185">Reference proteome</keyword>
<feature type="chain" id="PRO_5028811938" evidence="8">
    <location>
        <begin position="22"/>
        <end position="390"/>
    </location>
</feature>
<evidence type="ECO:0000313" key="11">
    <source>
        <dbReference type="Proteomes" id="UP000515344"/>
    </source>
</evidence>
<dbReference type="PANTHER" id="PTHR36699">
    <property type="entry name" value="LD-TRANSPEPTIDASE"/>
    <property type="match status" value="1"/>
</dbReference>
<dbReference type="Gene3D" id="3.30.1150.10">
    <property type="match status" value="1"/>
</dbReference>
<evidence type="ECO:0000313" key="10">
    <source>
        <dbReference type="EMBL" id="QNA43666.1"/>
    </source>
</evidence>
<dbReference type="KEGG" id="lacs:H4075_16500"/>
<dbReference type="RefSeq" id="WP_182801928.1">
    <property type="nucleotide sequence ID" value="NZ_CP060007.1"/>
</dbReference>
<keyword evidence="6 7" id="KW-0961">Cell wall biogenesis/degradation</keyword>
<dbReference type="CDD" id="cd16913">
    <property type="entry name" value="YkuD_like"/>
    <property type="match status" value="1"/>
</dbReference>
<proteinExistence type="inferred from homology"/>
<name>A0A7G5XDW3_9BACT</name>
<evidence type="ECO:0000256" key="4">
    <source>
        <dbReference type="ARBA" id="ARBA00022960"/>
    </source>
</evidence>
<sequence length="390" mass="44276">MLNKSLLFIFSLSLFVTGVFAQSPYEGSSATVSAARSFKGAGIFSKVEDSLRKELKEKGFQWPLKYMYVRAFKHEKQLEVWLKNDWEEKFELFKVYKVCATSGTYGPKRKEGDKQIPEGFYYINEFKPNSNYHLALGLNYPNASDAILSDHTKPGGDIYIHGNCVTIGCLPLTDSLIEQVYYLASVVKDQGQDFIPVHIYPVRYDNQKGMEQLVTKTKHKQDVQEFAKQIKDAYEFFEDTHQLPTVLIARNGTYVVATNPETPKVKRIKVIETNNKANPYAAWALEEKVDRVPFHIDGNAALQKWLFNLSQSLVPLLDGNASMSLQVEFIVDKNGNTALATVIRGGHAELNRKVKERFEKELKWQPALKDGQPVNTKLIQNLNIAAPEDL</sequence>
<dbReference type="GO" id="GO:0016740">
    <property type="term" value="F:transferase activity"/>
    <property type="evidence" value="ECO:0007669"/>
    <property type="project" value="UniProtKB-KW"/>
</dbReference>
<dbReference type="UniPathway" id="UPA00219"/>
<gene>
    <name evidence="10" type="ORF">H4075_16500</name>
</gene>
<dbReference type="Pfam" id="PF03544">
    <property type="entry name" value="TonB_C"/>
    <property type="match status" value="1"/>
</dbReference>
<keyword evidence="8" id="KW-0732">Signal</keyword>
<dbReference type="EMBL" id="CP060007">
    <property type="protein sequence ID" value="QNA43666.1"/>
    <property type="molecule type" value="Genomic_DNA"/>
</dbReference>
<dbReference type="PROSITE" id="PS52029">
    <property type="entry name" value="LD_TPASE"/>
    <property type="match status" value="1"/>
</dbReference>
<keyword evidence="5 7" id="KW-0573">Peptidoglycan synthesis</keyword>
<keyword evidence="3" id="KW-0808">Transferase</keyword>
<organism evidence="10 11">
    <name type="scientific">Lacibacter sediminis</name>
    <dbReference type="NCBI Taxonomy" id="2760713"/>
    <lineage>
        <taxon>Bacteria</taxon>
        <taxon>Pseudomonadati</taxon>
        <taxon>Bacteroidota</taxon>
        <taxon>Chitinophagia</taxon>
        <taxon>Chitinophagales</taxon>
        <taxon>Chitinophagaceae</taxon>
        <taxon>Lacibacter</taxon>
    </lineage>
</organism>
<evidence type="ECO:0000256" key="7">
    <source>
        <dbReference type="PROSITE-ProRule" id="PRU01373"/>
    </source>
</evidence>
<evidence type="ECO:0000256" key="5">
    <source>
        <dbReference type="ARBA" id="ARBA00022984"/>
    </source>
</evidence>
<evidence type="ECO:0000256" key="8">
    <source>
        <dbReference type="SAM" id="SignalP"/>
    </source>
</evidence>
<feature type="domain" description="L,D-TPase catalytic" evidence="9">
    <location>
        <begin position="67"/>
        <end position="200"/>
    </location>
</feature>
<dbReference type="GO" id="GO:0004180">
    <property type="term" value="F:carboxypeptidase activity"/>
    <property type="evidence" value="ECO:0007669"/>
    <property type="project" value="UniProtKB-ARBA"/>
</dbReference>
<evidence type="ECO:0000256" key="6">
    <source>
        <dbReference type="ARBA" id="ARBA00023316"/>
    </source>
</evidence>
<evidence type="ECO:0000259" key="9">
    <source>
        <dbReference type="PROSITE" id="PS52029"/>
    </source>
</evidence>
<dbReference type="InterPro" id="IPR005490">
    <property type="entry name" value="LD_TPept_cat_dom"/>
</dbReference>
<dbReference type="GO" id="GO:0071555">
    <property type="term" value="P:cell wall organization"/>
    <property type="evidence" value="ECO:0007669"/>
    <property type="project" value="UniProtKB-UniRule"/>
</dbReference>
<keyword evidence="4 7" id="KW-0133">Cell shape</keyword>